<dbReference type="Gene3D" id="3.10.620.30">
    <property type="match status" value="1"/>
</dbReference>
<evidence type="ECO:0000313" key="2">
    <source>
        <dbReference type="EMBL" id="MTE26415.1"/>
    </source>
</evidence>
<organism evidence="2 3">
    <name type="scientific">Winogradskyella ouciana</name>
    <dbReference type="NCBI Taxonomy" id="2608631"/>
    <lineage>
        <taxon>Bacteria</taxon>
        <taxon>Pseudomonadati</taxon>
        <taxon>Bacteroidota</taxon>
        <taxon>Flavobacteriia</taxon>
        <taxon>Flavobacteriales</taxon>
        <taxon>Flavobacteriaceae</taxon>
        <taxon>Winogradskyella</taxon>
    </lineage>
</organism>
<dbReference type="EMBL" id="WJYA01000004">
    <property type="protein sequence ID" value="MTE26415.1"/>
    <property type="molecule type" value="Genomic_DNA"/>
</dbReference>
<dbReference type="GO" id="GO:0005737">
    <property type="term" value="C:cytoplasm"/>
    <property type="evidence" value="ECO:0007669"/>
    <property type="project" value="TreeGrafter"/>
</dbReference>
<feature type="domain" description="Transglutaminase-like" evidence="1">
    <location>
        <begin position="114"/>
        <end position="180"/>
    </location>
</feature>
<name>A0A7K1GBK2_9FLAO</name>
<dbReference type="SMART" id="SM00460">
    <property type="entry name" value="TGc"/>
    <property type="match status" value="1"/>
</dbReference>
<dbReference type="Pfam" id="PF01841">
    <property type="entry name" value="Transglut_core"/>
    <property type="match status" value="1"/>
</dbReference>
<dbReference type="RefSeq" id="WP_155088240.1">
    <property type="nucleotide sequence ID" value="NZ_WJYA01000004.1"/>
</dbReference>
<sequence length="337" mass="39397">MKTFPYIFFLFVVGQSYSQISDFEHIDFKTADSIALSYNKEELTNLPELSYKLTAHLNTDVERLRAIYRWVCANIANDYSLYLKNKRKRQRFKDDSLKFVAWNNDFRKTIFKKLLKNQRTICTGYAYLVKELAELANIECEIVQGYGRVSTTDIENLNLPNHSWNAVKLDGKWYLCDPTWASGIPDKATNRFTFQYNDGFFLTEPELFAVNHFPVDERWWLLEDNIPTFDTFLSAPVIYGQAYENLALHNAPMQMHHDIKKHGKVAFQYELKGSAKTEHIQLVLDNGFDTWKIDPTSISINDTSLSFEHQFNNIGFYDVHFYLEDDLIATYTVKVSN</sequence>
<reference evidence="2 3" key="1">
    <citation type="submission" date="2019-11" db="EMBL/GenBank/DDBJ databases">
        <title>Winogradskyella ouciana sp. nov., isolated from the hadal seawater of the Mariana Trench.</title>
        <authorList>
            <person name="Liu R."/>
        </authorList>
    </citation>
    <scope>NUCLEOTIDE SEQUENCE [LARGE SCALE GENOMIC DNA]</scope>
    <source>
        <strain evidence="2 3">ZXX205</strain>
    </source>
</reference>
<dbReference type="PANTHER" id="PTHR46333:SF2">
    <property type="entry name" value="CYTOKINESIS PROTEIN 3"/>
    <property type="match status" value="1"/>
</dbReference>
<evidence type="ECO:0000259" key="1">
    <source>
        <dbReference type="SMART" id="SM00460"/>
    </source>
</evidence>
<dbReference type="InterPro" id="IPR038765">
    <property type="entry name" value="Papain-like_cys_pep_sf"/>
</dbReference>
<keyword evidence="3" id="KW-1185">Reference proteome</keyword>
<protein>
    <recommendedName>
        <fullName evidence="1">Transglutaminase-like domain-containing protein</fullName>
    </recommendedName>
</protein>
<proteinExistence type="predicted"/>
<dbReference type="AlphaFoldDB" id="A0A7K1GBK2"/>
<dbReference type="InterPro" id="IPR002931">
    <property type="entry name" value="Transglutaminase-like"/>
</dbReference>
<comment type="caution">
    <text evidence="2">The sequence shown here is derived from an EMBL/GenBank/DDBJ whole genome shotgun (WGS) entry which is preliminary data.</text>
</comment>
<dbReference type="InterPro" id="IPR052557">
    <property type="entry name" value="CAP/Cytokinesis_protein"/>
</dbReference>
<gene>
    <name evidence="2" type="ORF">F1003_05655</name>
</gene>
<accession>A0A7K1GBK2</accession>
<dbReference type="SUPFAM" id="SSF54001">
    <property type="entry name" value="Cysteine proteinases"/>
    <property type="match status" value="1"/>
</dbReference>
<dbReference type="Proteomes" id="UP000447545">
    <property type="component" value="Unassembled WGS sequence"/>
</dbReference>
<dbReference type="PANTHER" id="PTHR46333">
    <property type="entry name" value="CYTOKINESIS PROTEIN 3"/>
    <property type="match status" value="1"/>
</dbReference>
<evidence type="ECO:0000313" key="3">
    <source>
        <dbReference type="Proteomes" id="UP000447545"/>
    </source>
</evidence>